<comment type="subunit">
    <text evidence="4 11">Component of the cytochrome c oxidase (complex IV, CIV), a multisubunit enzyme composed of 14 subunits. The complex is composed of a catalytic core of 3 subunits MT-CO1, MT-CO2 and MT-CO3, encoded in the mitochondrial DNA, and 11 supernumerary subunits COX4I, COX5A, COX5B, COX6A, COX6B, COX6C, COX7A, COX7B, COX7C, COX8 and NDUFA4, which are encoded in the nuclear genome. The complex exists as a monomer or a dimer and forms supercomplexes (SCs) in the inner mitochondrial membrane with NADH-ubiquinone oxidoreductase (complex I, CI) and ubiquinol-cytochrome c oxidoreductase (cytochrome b-c1 complex, complex III, CIII), resulting in different assemblies (supercomplex SCI(1)III(2)IV(1) and megacomplex MCI(2)III(2)IV(2)).</text>
</comment>
<dbReference type="InterPro" id="IPR003205">
    <property type="entry name" value="Cyt_c_oxidase_su8"/>
</dbReference>
<evidence type="ECO:0000256" key="7">
    <source>
        <dbReference type="ARBA" id="ARBA00022946"/>
    </source>
</evidence>
<sequence>MPRLPPILRLLQAPAKFTVVPKAHVSAKPAKTPTSAVEQAVGISAIVAGFMVPAGWVLAHLESYKKSSAA</sequence>
<evidence type="ECO:0000256" key="8">
    <source>
        <dbReference type="ARBA" id="ARBA00022989"/>
    </source>
</evidence>
<dbReference type="SUPFAM" id="SSF81431">
    <property type="entry name" value="Mitochondrial cytochrome c oxidase subunit VIIIb (aka IX)"/>
    <property type="match status" value="1"/>
</dbReference>
<evidence type="ECO:0000256" key="4">
    <source>
        <dbReference type="ARBA" id="ARBA00011485"/>
    </source>
</evidence>
<dbReference type="PANTHER" id="PTHR16717">
    <property type="entry name" value="CYTOCHROME C OXIDASE POLYPEPTIDE VIII"/>
    <property type="match status" value="1"/>
</dbReference>
<comment type="similarity">
    <text evidence="3 11">Belongs to the cytochrome c oxidase VIII family.</text>
</comment>
<accession>A0A3Q8HZ93</accession>
<evidence type="ECO:0000256" key="10">
    <source>
        <dbReference type="ARBA" id="ARBA00023136"/>
    </source>
</evidence>
<dbReference type="FunFam" id="4.10.81.10:FF:000001">
    <property type="entry name" value="Cytochrome c oxidase subunit 8B, mitochondrial"/>
    <property type="match status" value="1"/>
</dbReference>
<keyword evidence="6 11" id="KW-0999">Mitochondrion inner membrane</keyword>
<comment type="pathway">
    <text evidence="2 11">Energy metabolism; oxidative phosphorylation.</text>
</comment>
<proteinExistence type="evidence at transcript level"/>
<organism evidence="12">
    <name type="scientific">Mus spretus</name>
    <name type="common">Western Mediterranean mouse</name>
    <name type="synonym">Mus musculus spretus</name>
    <dbReference type="NCBI Taxonomy" id="10096"/>
    <lineage>
        <taxon>Eukaryota</taxon>
        <taxon>Metazoa</taxon>
        <taxon>Chordata</taxon>
        <taxon>Craniata</taxon>
        <taxon>Vertebrata</taxon>
        <taxon>Euteleostomi</taxon>
        <taxon>Mammalia</taxon>
        <taxon>Eutheria</taxon>
        <taxon>Euarchontoglires</taxon>
        <taxon>Glires</taxon>
        <taxon>Rodentia</taxon>
        <taxon>Myomorpha</taxon>
        <taxon>Muroidea</taxon>
        <taxon>Muridae</taxon>
        <taxon>Murinae</taxon>
        <taxon>Mus</taxon>
        <taxon>Mus</taxon>
    </lineage>
</organism>
<keyword evidence="7 11" id="KW-0809">Transit peptide</keyword>
<dbReference type="Pfam" id="PF02285">
    <property type="entry name" value="COX8"/>
    <property type="match status" value="1"/>
</dbReference>
<evidence type="ECO:0000256" key="5">
    <source>
        <dbReference type="ARBA" id="ARBA00022692"/>
    </source>
</evidence>
<comment type="subcellular location">
    <subcellularLocation>
        <location evidence="1 11">Mitochondrion inner membrane</location>
        <topology evidence="1 11">Single-pass membrane protein</topology>
    </subcellularLocation>
</comment>
<keyword evidence="5" id="KW-0812">Transmembrane</keyword>
<reference evidence="12" key="1">
    <citation type="submission" date="2017-09" db="EMBL/GenBank/DDBJ databases">
        <title>Analysis of differential gene expression in Mus spretus mice exposed to p,p'-DDE.</title>
        <authorList>
            <person name="Morales-Prieto N."/>
            <person name="Abril N."/>
        </authorList>
    </citation>
    <scope>NUCLEOTIDE SEQUENCE</scope>
    <source>
        <strain evidence="12">SPRET/EiJ</strain>
    </source>
</reference>
<evidence type="ECO:0000256" key="11">
    <source>
        <dbReference type="RuleBase" id="RU368101"/>
    </source>
</evidence>
<name>A0A3Q8HZ93_MUSSP</name>
<keyword evidence="10" id="KW-0472">Membrane</keyword>
<keyword evidence="8" id="KW-1133">Transmembrane helix</keyword>
<dbReference type="AlphaFoldDB" id="A0A3Q8HZ93"/>
<keyword evidence="9 11" id="KW-0496">Mitochondrion</keyword>
<gene>
    <name evidence="12" type="primary">Cox8b</name>
</gene>
<dbReference type="GO" id="GO:0006123">
    <property type="term" value="P:mitochondrial electron transport, cytochrome c to oxygen"/>
    <property type="evidence" value="ECO:0007669"/>
    <property type="project" value="UniProtKB-UniRule"/>
</dbReference>
<dbReference type="EMBL" id="MF947506">
    <property type="protein sequence ID" value="AYK27080.1"/>
    <property type="molecule type" value="mRNA"/>
</dbReference>
<dbReference type="GO" id="GO:0045277">
    <property type="term" value="C:respiratory chain complex IV"/>
    <property type="evidence" value="ECO:0007669"/>
    <property type="project" value="UniProtKB-UniRule"/>
</dbReference>
<evidence type="ECO:0000256" key="9">
    <source>
        <dbReference type="ARBA" id="ARBA00023128"/>
    </source>
</evidence>
<evidence type="ECO:0000256" key="2">
    <source>
        <dbReference type="ARBA" id="ARBA00004673"/>
    </source>
</evidence>
<evidence type="ECO:0000256" key="6">
    <source>
        <dbReference type="ARBA" id="ARBA00022792"/>
    </source>
</evidence>
<dbReference type="Gene3D" id="4.10.81.10">
    <property type="entry name" value="Cytochrome c oxidase, subunit 8"/>
    <property type="match status" value="1"/>
</dbReference>
<dbReference type="UniPathway" id="UPA00705"/>
<evidence type="ECO:0000256" key="3">
    <source>
        <dbReference type="ARBA" id="ARBA00010117"/>
    </source>
</evidence>
<protein>
    <recommendedName>
        <fullName evidence="11">Cytochrome c oxidase subunit 8</fullName>
    </recommendedName>
    <alternativeName>
        <fullName evidence="11">Cytochrome c oxidase polypeptide VIII</fullName>
    </alternativeName>
</protein>
<evidence type="ECO:0000313" key="12">
    <source>
        <dbReference type="EMBL" id="AYK27080.1"/>
    </source>
</evidence>
<dbReference type="InterPro" id="IPR036548">
    <property type="entry name" value="Cyt_c_oxidase_su8_sf"/>
</dbReference>
<evidence type="ECO:0000256" key="1">
    <source>
        <dbReference type="ARBA" id="ARBA00004434"/>
    </source>
</evidence>
<dbReference type="PANTHER" id="PTHR16717:SF4">
    <property type="entry name" value="CYTOCHROME C OXIDASE SUBUNIT 8B, MITOCHONDRIAL"/>
    <property type="match status" value="1"/>
</dbReference>
<dbReference type="GO" id="GO:0005743">
    <property type="term" value="C:mitochondrial inner membrane"/>
    <property type="evidence" value="ECO:0007669"/>
    <property type="project" value="UniProtKB-SubCell"/>
</dbReference>
<comment type="function">
    <text evidence="11">Component of the cytochrome c oxidase, the last enzyme in the mitochondrial electron transport chain which drives oxidative phosphorylation. The respiratory chain contains 3 multisubunit complexes succinate dehydrogenase (complex II, CII), ubiquinol-cytochrome c oxidoreductase (cytochrome b-c1 complex, complex III, CIII) and cytochrome c oxidase (complex IV, CIV), that cooperate to transfer electrons derived from NADH and succinate to molecular oxygen, creating an electrochemical gradient over the inner membrane that drives transmembrane transport and the ATP synthase. Cytochrome c oxidase is the component of the respiratory chain that catalyzes the reduction of oxygen to water. Electrons originating from reduced cytochrome c in the intermembrane space (IMS) are transferred via the dinuclear copper A center (CU(A)) of subunit 2 and heme A of subunit 1 to the active site in subunit 1, a binuclear center (BNC) formed by heme A3 and copper B (CU(B)). The BNC reduces molecular oxygen to 2 water molecules using 4 electrons from cytochrome c in the IMS and 4 protons from the mitochondrial matrix.</text>
</comment>